<reference evidence="7 8" key="1">
    <citation type="submission" date="2020-01" db="EMBL/GenBank/DDBJ databases">
        <title>Genome analysis of Anaerocolumna sp. CBA3638.</title>
        <authorList>
            <person name="Kim J."/>
            <person name="Roh S.W."/>
        </authorList>
    </citation>
    <scope>NUCLEOTIDE SEQUENCE [LARGE SCALE GENOMIC DNA]</scope>
    <source>
        <strain evidence="7 8">CBA3638</strain>
    </source>
</reference>
<dbReference type="InterPro" id="IPR007422">
    <property type="entry name" value="Peptidase_Prp"/>
</dbReference>
<evidence type="ECO:0000256" key="2">
    <source>
        <dbReference type="ARBA" id="ARBA00022670"/>
    </source>
</evidence>
<dbReference type="EMBL" id="CP048000">
    <property type="protein sequence ID" value="QHQ61384.1"/>
    <property type="molecule type" value="Genomic_DNA"/>
</dbReference>
<keyword evidence="3" id="KW-0378">Hydrolase</keyword>
<dbReference type="KEGG" id="anr:Ana3638_11875"/>
<dbReference type="Pfam" id="PF04327">
    <property type="entry name" value="Peptidase_Prp"/>
    <property type="match status" value="1"/>
</dbReference>
<dbReference type="Proteomes" id="UP000464314">
    <property type="component" value="Chromosome"/>
</dbReference>
<dbReference type="GO" id="GO:0008234">
    <property type="term" value="F:cysteine-type peptidase activity"/>
    <property type="evidence" value="ECO:0007669"/>
    <property type="project" value="UniProtKB-KW"/>
</dbReference>
<dbReference type="PANTHER" id="PTHR39178:SF1">
    <property type="entry name" value="RIBOSOMAL-PROCESSING CYSTEINE PROTEASE PRP"/>
    <property type="match status" value="1"/>
</dbReference>
<evidence type="ECO:0000256" key="6">
    <source>
        <dbReference type="ARBA" id="ARBA00044538"/>
    </source>
</evidence>
<proteinExistence type="inferred from homology"/>
<dbReference type="AlphaFoldDB" id="A0A6P1TJV7"/>
<dbReference type="GO" id="GO:0006508">
    <property type="term" value="P:proteolysis"/>
    <property type="evidence" value="ECO:0007669"/>
    <property type="project" value="UniProtKB-KW"/>
</dbReference>
<dbReference type="GO" id="GO:0042254">
    <property type="term" value="P:ribosome biogenesis"/>
    <property type="evidence" value="ECO:0007669"/>
    <property type="project" value="UniProtKB-KW"/>
</dbReference>
<evidence type="ECO:0000313" key="7">
    <source>
        <dbReference type="EMBL" id="QHQ61384.1"/>
    </source>
</evidence>
<keyword evidence="8" id="KW-1185">Reference proteome</keyword>
<dbReference type="RefSeq" id="WP_161838209.1">
    <property type="nucleotide sequence ID" value="NZ_CP048000.1"/>
</dbReference>
<gene>
    <name evidence="7" type="ORF">Ana3638_11875</name>
</gene>
<organism evidence="7 8">
    <name type="scientific">Anaerocolumna sedimenticola</name>
    <dbReference type="NCBI Taxonomy" id="2696063"/>
    <lineage>
        <taxon>Bacteria</taxon>
        <taxon>Bacillati</taxon>
        <taxon>Bacillota</taxon>
        <taxon>Clostridia</taxon>
        <taxon>Lachnospirales</taxon>
        <taxon>Lachnospiraceae</taxon>
        <taxon>Anaerocolumna</taxon>
    </lineage>
</organism>
<keyword evidence="1" id="KW-0690">Ribosome biogenesis</keyword>
<evidence type="ECO:0000256" key="5">
    <source>
        <dbReference type="ARBA" id="ARBA00044503"/>
    </source>
</evidence>
<protein>
    <recommendedName>
        <fullName evidence="6">Ribosomal processing cysteine protease Prp</fullName>
    </recommendedName>
</protein>
<evidence type="ECO:0000256" key="3">
    <source>
        <dbReference type="ARBA" id="ARBA00022801"/>
    </source>
</evidence>
<dbReference type="InterPro" id="IPR036764">
    <property type="entry name" value="Peptidase_Prp_sf"/>
</dbReference>
<dbReference type="Gene3D" id="3.30.70.1490">
    <property type="entry name" value="Cysteine protease Prp"/>
    <property type="match status" value="1"/>
</dbReference>
<name>A0A6P1TJV7_9FIRM</name>
<keyword evidence="2 7" id="KW-0645">Protease</keyword>
<dbReference type="SUPFAM" id="SSF118010">
    <property type="entry name" value="TM1457-like"/>
    <property type="match status" value="1"/>
</dbReference>
<keyword evidence="4" id="KW-0788">Thiol protease</keyword>
<sequence length="105" mass="11580">MTQITELYRDNELIGFRVGGHANYSIPGRDIVCAAISALTINTINSIGELSDAEMEIQEGLNGNIQYCVVSKPDIITHTLLKAALIGYKNIAEQYPENVSIVERR</sequence>
<accession>A0A6P1TJV7</accession>
<evidence type="ECO:0000313" key="8">
    <source>
        <dbReference type="Proteomes" id="UP000464314"/>
    </source>
</evidence>
<dbReference type="CDD" id="cd16332">
    <property type="entry name" value="Prp-like"/>
    <property type="match status" value="1"/>
</dbReference>
<evidence type="ECO:0000256" key="1">
    <source>
        <dbReference type="ARBA" id="ARBA00022517"/>
    </source>
</evidence>
<comment type="similarity">
    <text evidence="5">Belongs to the Prp family.</text>
</comment>
<dbReference type="PANTHER" id="PTHR39178">
    <property type="entry name" value="HYPOTHETICAL RIBOSOME-ASSOCIATED PROTEIN"/>
    <property type="match status" value="1"/>
</dbReference>
<evidence type="ECO:0000256" key="4">
    <source>
        <dbReference type="ARBA" id="ARBA00022807"/>
    </source>
</evidence>